<dbReference type="AlphaFoldDB" id="A0A9W9AYC0"/>
<name>A0A9W9AYC0_9AGAR</name>
<dbReference type="Proteomes" id="UP001150238">
    <property type="component" value="Unassembled WGS sequence"/>
</dbReference>
<feature type="compositionally biased region" description="Polar residues" evidence="1">
    <location>
        <begin position="658"/>
        <end position="670"/>
    </location>
</feature>
<feature type="compositionally biased region" description="Gly residues" evidence="1">
    <location>
        <begin position="596"/>
        <end position="608"/>
    </location>
</feature>
<reference evidence="2" key="1">
    <citation type="submission" date="2022-08" db="EMBL/GenBank/DDBJ databases">
        <authorList>
            <consortium name="DOE Joint Genome Institute"/>
            <person name="Min B."/>
            <person name="Riley R."/>
            <person name="Sierra-Patev S."/>
            <person name="Naranjo-Ortiz M."/>
            <person name="Looney B."/>
            <person name="Konkel Z."/>
            <person name="Slot J.C."/>
            <person name="Sakamoto Y."/>
            <person name="Steenwyk J.L."/>
            <person name="Rokas A."/>
            <person name="Carro J."/>
            <person name="Camarero S."/>
            <person name="Ferreira P."/>
            <person name="Molpeceres G."/>
            <person name="Ruiz-Duenas F.J."/>
            <person name="Serrano A."/>
            <person name="Henrissat B."/>
            <person name="Drula E."/>
            <person name="Hughes K.W."/>
            <person name="Mata J.L."/>
            <person name="Ishikawa N.K."/>
            <person name="Vargas-Isla R."/>
            <person name="Ushijima S."/>
            <person name="Smith C.A."/>
            <person name="Ahrendt S."/>
            <person name="Andreopoulos W."/>
            <person name="He G."/>
            <person name="Labutti K."/>
            <person name="Lipzen A."/>
            <person name="Ng V."/>
            <person name="Sandor L."/>
            <person name="Barry K."/>
            <person name="Martinez A.T."/>
            <person name="Xiao Y."/>
            <person name="Gibbons J.G."/>
            <person name="Terashima K."/>
            <person name="Hibbett D.S."/>
            <person name="Grigoriev I.V."/>
        </authorList>
    </citation>
    <scope>NUCLEOTIDE SEQUENCE</scope>
    <source>
        <strain evidence="2">Sp2 HRB7682 ss15</strain>
    </source>
</reference>
<feature type="region of interest" description="Disordered" evidence="1">
    <location>
        <begin position="480"/>
        <end position="499"/>
    </location>
</feature>
<evidence type="ECO:0000256" key="1">
    <source>
        <dbReference type="SAM" id="MobiDB-lite"/>
    </source>
</evidence>
<proteinExistence type="predicted"/>
<dbReference type="EMBL" id="JANVFS010000003">
    <property type="protein sequence ID" value="KAJ4493491.1"/>
    <property type="molecule type" value="Genomic_DNA"/>
</dbReference>
<feature type="region of interest" description="Disordered" evidence="1">
    <location>
        <begin position="658"/>
        <end position="713"/>
    </location>
</feature>
<evidence type="ECO:0000313" key="2">
    <source>
        <dbReference type="EMBL" id="KAJ4493491.1"/>
    </source>
</evidence>
<protein>
    <submittedName>
        <fullName evidence="2">Uncharacterized protein</fullName>
    </submittedName>
</protein>
<comment type="caution">
    <text evidence="2">The sequence shown here is derived from an EMBL/GenBank/DDBJ whole genome shotgun (WGS) entry which is preliminary data.</text>
</comment>
<organism evidence="2 3">
    <name type="scientific">Lentinula lateritia</name>
    <dbReference type="NCBI Taxonomy" id="40482"/>
    <lineage>
        <taxon>Eukaryota</taxon>
        <taxon>Fungi</taxon>
        <taxon>Dikarya</taxon>
        <taxon>Basidiomycota</taxon>
        <taxon>Agaricomycotina</taxon>
        <taxon>Agaricomycetes</taxon>
        <taxon>Agaricomycetidae</taxon>
        <taxon>Agaricales</taxon>
        <taxon>Marasmiineae</taxon>
        <taxon>Omphalotaceae</taxon>
        <taxon>Lentinula</taxon>
    </lineage>
</organism>
<reference evidence="2" key="2">
    <citation type="journal article" date="2023" name="Proc. Natl. Acad. Sci. U.S.A.">
        <title>A global phylogenomic analysis of the shiitake genus Lentinula.</title>
        <authorList>
            <person name="Sierra-Patev S."/>
            <person name="Min B."/>
            <person name="Naranjo-Ortiz M."/>
            <person name="Looney B."/>
            <person name="Konkel Z."/>
            <person name="Slot J.C."/>
            <person name="Sakamoto Y."/>
            <person name="Steenwyk J.L."/>
            <person name="Rokas A."/>
            <person name="Carro J."/>
            <person name="Camarero S."/>
            <person name="Ferreira P."/>
            <person name="Molpeceres G."/>
            <person name="Ruiz-Duenas F.J."/>
            <person name="Serrano A."/>
            <person name="Henrissat B."/>
            <person name="Drula E."/>
            <person name="Hughes K.W."/>
            <person name="Mata J.L."/>
            <person name="Ishikawa N.K."/>
            <person name="Vargas-Isla R."/>
            <person name="Ushijima S."/>
            <person name="Smith C.A."/>
            <person name="Donoghue J."/>
            <person name="Ahrendt S."/>
            <person name="Andreopoulos W."/>
            <person name="He G."/>
            <person name="LaButti K."/>
            <person name="Lipzen A."/>
            <person name="Ng V."/>
            <person name="Riley R."/>
            <person name="Sandor L."/>
            <person name="Barry K."/>
            <person name="Martinez A.T."/>
            <person name="Xiao Y."/>
            <person name="Gibbons J.G."/>
            <person name="Terashima K."/>
            <person name="Grigoriev I.V."/>
            <person name="Hibbett D."/>
        </authorList>
    </citation>
    <scope>NUCLEOTIDE SEQUENCE</scope>
    <source>
        <strain evidence="2">Sp2 HRB7682 ss15</strain>
    </source>
</reference>
<feature type="region of interest" description="Disordered" evidence="1">
    <location>
        <begin position="590"/>
        <end position="610"/>
    </location>
</feature>
<accession>A0A9W9AYC0</accession>
<evidence type="ECO:0000313" key="3">
    <source>
        <dbReference type="Proteomes" id="UP001150238"/>
    </source>
</evidence>
<sequence>MNDSELHEYYLQHHSSNSYLGHCDNALPAPASYFYNDSRHLYSHPIAPGREKPQPFVLHIVGRVSAQGNFMSLKKSISSLLNPNAATEKIQIKSLRHSALLGRARAGPFPQDWPHAMSKLKELMKILTKSETEPTRNLWVNEGGNVNDVHIKFGSPCFKTRTHGEPPDGRLADLIPPHQRSNSRWTQAVPYITISDFNIIDHTGTSITEAMLLDVLNGATVDIAFVLCGWKFNHEKCWSFALDVKQVVLLRPKQIDSDTSYQLYKPVTPPRRSGLYHPPTPITPSNNRYLSNNVSVAPGAVLPLGLGLGGPSTNHSGTFDASLTGNGRFNLQHDNAMFNSVSAPSDPPAFNALGTRGMSGDHSSPAAISLNPPFLPYPHNVLATANNLPPVNTNNTMMEQSVADTTTHVHRLTPYGQGPFPNNNFLVNNRDNFFDNGIGGQGQLHLSSTDHGHRQQLNSQHFDFENSLSSAINLARLQHMSQSHTDTRSNRAEYNPSSNLHELRSPFHLKAKSFDSADDQHFMAQELEYMNDMSPPSPIATNQKSIVMPQFNWEDVDANSSLLQSSNNNVVKLADNGTLSFIQVTTRANNVQEPSGNGGERFDGGGNTRAGPINMIGDTIFGQNKEPSPLNGAPYKGTGTGIMEGALMQRLKPYPSNTTFYSASGMTTSEGEPAEGRGKKRSAPDDGSIGPEPATKVAKVDKTQRGGPGSGVN</sequence>
<gene>
    <name evidence="2" type="ORF">C8J55DRAFT_554928</name>
</gene>